<reference evidence="2 4" key="1">
    <citation type="submission" date="2018-06" db="EMBL/GenBank/DDBJ databases">
        <title>Genomic Encyclopedia of Archaeal and Bacterial Type Strains, Phase II (KMG-II): from individual species to whole genera.</title>
        <authorList>
            <person name="Goeker M."/>
        </authorList>
    </citation>
    <scope>NUCLEOTIDE SEQUENCE [LARGE SCALE GENOMIC DNA]</scope>
    <source>
        <strain evidence="2 4">DSM 22686</strain>
    </source>
</reference>
<dbReference type="InterPro" id="IPR014922">
    <property type="entry name" value="YdhG-like"/>
</dbReference>
<dbReference type="Proteomes" id="UP000249115">
    <property type="component" value="Unassembled WGS sequence"/>
</dbReference>
<sequence>MNPEIKSYNQNQTPSDQVICESLAATIDSVLTDATCKIWHAHPVWFLDENPIVGYSKQKAGIRLMFWSGADFEEEDLNKKGKKFKDASIFYNTIAEIDEDKLIHWLEKSKNIQWDYKNIVKRKGKLVRLK</sequence>
<dbReference type="AlphaFoldDB" id="A0A2W7RLK0"/>
<evidence type="ECO:0000313" key="2">
    <source>
        <dbReference type="EMBL" id="PZX61131.1"/>
    </source>
</evidence>
<dbReference type="EMBL" id="QKZU01000001">
    <property type="protein sequence ID" value="PZX61131.1"/>
    <property type="molecule type" value="Genomic_DNA"/>
</dbReference>
<accession>A0A2W7RLK0</accession>
<dbReference type="Pfam" id="PF08818">
    <property type="entry name" value="DUF1801"/>
    <property type="match status" value="1"/>
</dbReference>
<dbReference type="Proteomes" id="UP000321927">
    <property type="component" value="Unassembled WGS sequence"/>
</dbReference>
<evidence type="ECO:0000313" key="5">
    <source>
        <dbReference type="Proteomes" id="UP000321927"/>
    </source>
</evidence>
<evidence type="ECO:0000259" key="1">
    <source>
        <dbReference type="Pfam" id="PF08818"/>
    </source>
</evidence>
<protein>
    <submittedName>
        <fullName evidence="3">DUF1801 domain-containing protein</fullName>
    </submittedName>
    <submittedName>
        <fullName evidence="2">Uncharacterized protein DUF1801</fullName>
    </submittedName>
</protein>
<dbReference type="EMBL" id="VORV01000002">
    <property type="protein sequence ID" value="TXD79259.1"/>
    <property type="molecule type" value="Genomic_DNA"/>
</dbReference>
<organism evidence="2 4">
    <name type="scientific">Algoriphagus ratkowskyi</name>
    <dbReference type="NCBI Taxonomy" id="57028"/>
    <lineage>
        <taxon>Bacteria</taxon>
        <taxon>Pseudomonadati</taxon>
        <taxon>Bacteroidota</taxon>
        <taxon>Cytophagia</taxon>
        <taxon>Cytophagales</taxon>
        <taxon>Cyclobacteriaceae</taxon>
        <taxon>Algoriphagus</taxon>
    </lineage>
</organism>
<dbReference type="RefSeq" id="WP_086497944.1">
    <property type="nucleotide sequence ID" value="NZ_MSSV01000001.1"/>
</dbReference>
<reference evidence="3 5" key="2">
    <citation type="submission" date="2019-08" db="EMBL/GenBank/DDBJ databases">
        <title>Genome of Algoriphagus ratkowskyi IC026.</title>
        <authorList>
            <person name="Bowman J.P."/>
        </authorList>
    </citation>
    <scope>NUCLEOTIDE SEQUENCE [LARGE SCALE GENOMIC DNA]</scope>
    <source>
        <strain evidence="3 5">IC026</strain>
    </source>
</reference>
<evidence type="ECO:0000313" key="3">
    <source>
        <dbReference type="EMBL" id="TXD79259.1"/>
    </source>
</evidence>
<proteinExistence type="predicted"/>
<comment type="caution">
    <text evidence="2">The sequence shown here is derived from an EMBL/GenBank/DDBJ whole genome shotgun (WGS) entry which is preliminary data.</text>
</comment>
<feature type="domain" description="YdhG-like" evidence="1">
    <location>
        <begin position="18"/>
        <end position="108"/>
    </location>
</feature>
<dbReference type="SUPFAM" id="SSF159888">
    <property type="entry name" value="YdhG-like"/>
    <property type="match status" value="1"/>
</dbReference>
<evidence type="ECO:0000313" key="4">
    <source>
        <dbReference type="Proteomes" id="UP000249115"/>
    </source>
</evidence>
<gene>
    <name evidence="3" type="ORF">ESW18_03205</name>
    <name evidence="2" type="ORF">LV84_00119</name>
</gene>
<keyword evidence="5" id="KW-1185">Reference proteome</keyword>
<dbReference type="OrthoDB" id="192368at2"/>
<name>A0A2W7RLK0_9BACT</name>
<dbReference type="Gene3D" id="3.90.1150.200">
    <property type="match status" value="1"/>
</dbReference>